<protein>
    <submittedName>
        <fullName evidence="11">Uncharacterized protein</fullName>
    </submittedName>
</protein>
<dbReference type="PROSITE" id="PS50090">
    <property type="entry name" value="MYB_LIKE"/>
    <property type="match status" value="3"/>
</dbReference>
<name>A0A7S3M641_9STRA</name>
<proteinExistence type="predicted"/>
<dbReference type="Pfam" id="PF00249">
    <property type="entry name" value="Myb_DNA-binding"/>
    <property type="match status" value="3"/>
</dbReference>
<feature type="region of interest" description="Disordered" evidence="7">
    <location>
        <begin position="604"/>
        <end position="674"/>
    </location>
</feature>
<feature type="domain" description="SANT" evidence="9">
    <location>
        <begin position="57"/>
        <end position="97"/>
    </location>
</feature>
<dbReference type="FunFam" id="1.10.10.60:FF:000016">
    <property type="entry name" value="Transcriptional activator Myb isoform A"/>
    <property type="match status" value="1"/>
</dbReference>
<feature type="compositionally biased region" description="Low complexity" evidence="7">
    <location>
        <begin position="380"/>
        <end position="392"/>
    </location>
</feature>
<evidence type="ECO:0000256" key="3">
    <source>
        <dbReference type="ARBA" id="ARBA00023015"/>
    </source>
</evidence>
<sequence length="695" mass="74406">MDAISLLANACSDPSILTLIERPSSSSNDLPLKIDTDSIIATPYDAGSCGGTPMKSSSRGNWTAEEDELLRSAVQQYGGRNWKKISDQIPERTDVQCLHRWQKVLRPGLVKGPWTPEEDKSVIELVAKFGVKSWSFIARQLQGRLGKQCRERWYNHLNPDIVKQPWRPEEDRIIVEEHHGKGNKWAEIAKKLPGRTDNAIKNRWNSTLVRYVRWSGDDESMALQGLANGTPLRKRLKSEAGTPLSVSKTPLGPGSAAGEGNWAFPALDGSAIGTARSATPVGTAVATESRKRKAESVGLNSRQKAAQKLQQQLEKDDGVHLLNSLANSSVSLEHLDNLNFDAPSVPSSASKKPRAKRGSAKSALEAEAHTNTATAGIALSSSVSKPVGGPSSSEKKMDMRRAHEECAAIISDMRALSAANTPSWSKAKRAHKNATGITTSSALAAAIHSSATPSAGSIATTTNLSNLNATDLLSTSSTNLLSSANVLDAAGISLATAAFSTPPNSSSSGGLNDICMALWSAAPLQQHTREFTAAGASNNLFVRPPARELSESAPHPSMYSKYRKLAPHLQTPHSKHDHTKSSQDLAGEVLNMDVAEAAPALARQHGDIESAEGTDNGDNTQEHEQEQDDSLSSEYQDQDASWSGFSSDGAEQEHTSRHKLSSSVTTSDSAEGELGVEHLHSLHSQQSFSPQGLCL</sequence>
<keyword evidence="2" id="KW-0677">Repeat</keyword>
<evidence type="ECO:0000259" key="10">
    <source>
        <dbReference type="PROSITE" id="PS51294"/>
    </source>
</evidence>
<feature type="domain" description="HTH myb-type" evidence="10">
    <location>
        <begin position="162"/>
        <end position="212"/>
    </location>
</feature>
<feature type="domain" description="Myb-like" evidence="8">
    <location>
        <begin position="158"/>
        <end position="208"/>
    </location>
</feature>
<dbReference type="PROSITE" id="PS51294">
    <property type="entry name" value="HTH_MYB"/>
    <property type="match status" value="3"/>
</dbReference>
<comment type="subcellular location">
    <subcellularLocation>
        <location evidence="1">Nucleus</location>
    </subcellularLocation>
</comment>
<dbReference type="PANTHER" id="PTHR45614">
    <property type="entry name" value="MYB PROTEIN-RELATED"/>
    <property type="match status" value="1"/>
</dbReference>
<dbReference type="GO" id="GO:0005634">
    <property type="term" value="C:nucleus"/>
    <property type="evidence" value="ECO:0007669"/>
    <property type="project" value="UniProtKB-SubCell"/>
</dbReference>
<feature type="domain" description="HTH myb-type" evidence="10">
    <location>
        <begin position="106"/>
        <end position="161"/>
    </location>
</feature>
<dbReference type="InterPro" id="IPR001005">
    <property type="entry name" value="SANT/Myb"/>
</dbReference>
<keyword evidence="3" id="KW-0805">Transcription regulation</keyword>
<feature type="domain" description="Myb-like" evidence="8">
    <location>
        <begin position="106"/>
        <end position="157"/>
    </location>
</feature>
<dbReference type="InterPro" id="IPR017930">
    <property type="entry name" value="Myb_dom"/>
</dbReference>
<dbReference type="AlphaFoldDB" id="A0A7S3M641"/>
<dbReference type="PROSITE" id="PS51293">
    <property type="entry name" value="SANT"/>
    <property type="match status" value="1"/>
</dbReference>
<dbReference type="Gene3D" id="1.10.10.60">
    <property type="entry name" value="Homeodomain-like"/>
    <property type="match status" value="3"/>
</dbReference>
<dbReference type="CDD" id="cd00167">
    <property type="entry name" value="SANT"/>
    <property type="match status" value="3"/>
</dbReference>
<dbReference type="InterPro" id="IPR009057">
    <property type="entry name" value="Homeodomain-like_sf"/>
</dbReference>
<feature type="region of interest" description="Disordered" evidence="7">
    <location>
        <begin position="342"/>
        <end position="397"/>
    </location>
</feature>
<dbReference type="InterPro" id="IPR050560">
    <property type="entry name" value="MYB_TF"/>
</dbReference>
<feature type="compositionally biased region" description="Low complexity" evidence="7">
    <location>
        <begin position="303"/>
        <end position="312"/>
    </location>
</feature>
<accession>A0A7S3M641</accession>
<evidence type="ECO:0000313" key="11">
    <source>
        <dbReference type="EMBL" id="CAE0284018.1"/>
    </source>
</evidence>
<dbReference type="PANTHER" id="PTHR45614:SF25">
    <property type="entry name" value="MYB PROTEIN"/>
    <property type="match status" value="1"/>
</dbReference>
<evidence type="ECO:0000256" key="2">
    <source>
        <dbReference type="ARBA" id="ARBA00022737"/>
    </source>
</evidence>
<dbReference type="SMART" id="SM00717">
    <property type="entry name" value="SANT"/>
    <property type="match status" value="3"/>
</dbReference>
<dbReference type="SUPFAM" id="SSF46689">
    <property type="entry name" value="Homeodomain-like"/>
    <property type="match status" value="2"/>
</dbReference>
<reference evidence="11" key="1">
    <citation type="submission" date="2021-01" db="EMBL/GenBank/DDBJ databases">
        <authorList>
            <person name="Corre E."/>
            <person name="Pelletier E."/>
            <person name="Niang G."/>
            <person name="Scheremetjew M."/>
            <person name="Finn R."/>
            <person name="Kale V."/>
            <person name="Holt S."/>
            <person name="Cochrane G."/>
            <person name="Meng A."/>
            <person name="Brown T."/>
            <person name="Cohen L."/>
        </authorList>
    </citation>
    <scope>NUCLEOTIDE SEQUENCE</scope>
    <source>
        <strain evidence="11">CCAP 955/1</strain>
    </source>
</reference>
<feature type="domain" description="Myb-like" evidence="8">
    <location>
        <begin position="54"/>
        <end position="105"/>
    </location>
</feature>
<feature type="domain" description="HTH myb-type" evidence="10">
    <location>
        <begin position="54"/>
        <end position="105"/>
    </location>
</feature>
<evidence type="ECO:0000256" key="7">
    <source>
        <dbReference type="SAM" id="MobiDB-lite"/>
    </source>
</evidence>
<organism evidence="11">
    <name type="scientific">Spumella elongata</name>
    <dbReference type="NCBI Taxonomy" id="89044"/>
    <lineage>
        <taxon>Eukaryota</taxon>
        <taxon>Sar</taxon>
        <taxon>Stramenopiles</taxon>
        <taxon>Ochrophyta</taxon>
        <taxon>Chrysophyceae</taxon>
        <taxon>Chromulinales</taxon>
        <taxon>Chromulinaceae</taxon>
        <taxon>Spumella</taxon>
    </lineage>
</organism>
<dbReference type="GO" id="GO:0000978">
    <property type="term" value="F:RNA polymerase II cis-regulatory region sequence-specific DNA binding"/>
    <property type="evidence" value="ECO:0007669"/>
    <property type="project" value="TreeGrafter"/>
</dbReference>
<evidence type="ECO:0000256" key="6">
    <source>
        <dbReference type="ARBA" id="ARBA00023242"/>
    </source>
</evidence>
<dbReference type="EMBL" id="HBIC01025941">
    <property type="protein sequence ID" value="CAE0284018.1"/>
    <property type="molecule type" value="Transcribed_RNA"/>
</dbReference>
<gene>
    <name evidence="11" type="ORF">SELO1098_LOCUS12853</name>
</gene>
<evidence type="ECO:0000259" key="8">
    <source>
        <dbReference type="PROSITE" id="PS50090"/>
    </source>
</evidence>
<dbReference type="InterPro" id="IPR017884">
    <property type="entry name" value="SANT_dom"/>
</dbReference>
<evidence type="ECO:0000256" key="4">
    <source>
        <dbReference type="ARBA" id="ARBA00023125"/>
    </source>
</evidence>
<keyword evidence="4" id="KW-0238">DNA-binding</keyword>
<evidence type="ECO:0000256" key="5">
    <source>
        <dbReference type="ARBA" id="ARBA00023163"/>
    </source>
</evidence>
<evidence type="ECO:0000259" key="9">
    <source>
        <dbReference type="PROSITE" id="PS51293"/>
    </source>
</evidence>
<evidence type="ECO:0000256" key="1">
    <source>
        <dbReference type="ARBA" id="ARBA00004123"/>
    </source>
</evidence>
<dbReference type="FunFam" id="1.10.10.60:FF:000010">
    <property type="entry name" value="Transcriptional activator Myb isoform A"/>
    <property type="match status" value="1"/>
</dbReference>
<feature type="region of interest" description="Disordered" evidence="7">
    <location>
        <begin position="276"/>
        <end position="312"/>
    </location>
</feature>
<feature type="compositionally biased region" description="Polar residues" evidence="7">
    <location>
        <begin position="632"/>
        <end position="646"/>
    </location>
</feature>
<keyword evidence="6" id="KW-0539">Nucleus</keyword>
<keyword evidence="5" id="KW-0804">Transcription</keyword>
<dbReference type="GO" id="GO:0000981">
    <property type="term" value="F:DNA-binding transcription factor activity, RNA polymerase II-specific"/>
    <property type="evidence" value="ECO:0007669"/>
    <property type="project" value="TreeGrafter"/>
</dbReference>